<gene>
    <name evidence="2" type="ORF">ACFSSE_15525</name>
</gene>
<dbReference type="SUPFAM" id="SSF52540">
    <property type="entry name" value="P-loop containing nucleoside triphosphate hydrolases"/>
    <property type="match status" value="1"/>
</dbReference>
<comment type="caution">
    <text evidence="2">The sequence shown here is derived from an EMBL/GenBank/DDBJ whole genome shotgun (WGS) entry which is preliminary data.</text>
</comment>
<dbReference type="PANTHER" id="PTHR10799">
    <property type="entry name" value="SNF2/RAD54 HELICASE FAMILY"/>
    <property type="match status" value="1"/>
</dbReference>
<feature type="domain" description="Helicase ATP-binding" evidence="1">
    <location>
        <begin position="490"/>
        <end position="587"/>
    </location>
</feature>
<dbReference type="EMBL" id="JBHULV010000052">
    <property type="protein sequence ID" value="MFD2733119.1"/>
    <property type="molecule type" value="Genomic_DNA"/>
</dbReference>
<dbReference type="PROSITE" id="PS51192">
    <property type="entry name" value="HELICASE_ATP_BIND_1"/>
    <property type="match status" value="1"/>
</dbReference>
<dbReference type="Gene3D" id="3.40.50.10810">
    <property type="entry name" value="Tandem AAA-ATPase domain"/>
    <property type="match status" value="1"/>
</dbReference>
<dbReference type="Proteomes" id="UP001597546">
    <property type="component" value="Unassembled WGS sequence"/>
</dbReference>
<evidence type="ECO:0000313" key="2">
    <source>
        <dbReference type="EMBL" id="MFD2733119.1"/>
    </source>
</evidence>
<dbReference type="InterPro" id="IPR000330">
    <property type="entry name" value="SNF2_N"/>
</dbReference>
<name>A0ABW5TWY9_9SPHI</name>
<reference evidence="3" key="1">
    <citation type="journal article" date="2019" name="Int. J. Syst. Evol. Microbiol.">
        <title>The Global Catalogue of Microorganisms (GCM) 10K type strain sequencing project: providing services to taxonomists for standard genome sequencing and annotation.</title>
        <authorList>
            <consortium name="The Broad Institute Genomics Platform"/>
            <consortium name="The Broad Institute Genome Sequencing Center for Infectious Disease"/>
            <person name="Wu L."/>
            <person name="Ma J."/>
        </authorList>
    </citation>
    <scope>NUCLEOTIDE SEQUENCE [LARGE SCALE GENOMIC DNA]</scope>
    <source>
        <strain evidence="3">KCTC 42456</strain>
    </source>
</reference>
<dbReference type="InterPro" id="IPR027417">
    <property type="entry name" value="P-loop_NTPase"/>
</dbReference>
<protein>
    <submittedName>
        <fullName evidence="2">SNF2-related protein</fullName>
    </submittedName>
</protein>
<dbReference type="InterPro" id="IPR038718">
    <property type="entry name" value="SNF2-like_sf"/>
</dbReference>
<evidence type="ECO:0000313" key="3">
    <source>
        <dbReference type="Proteomes" id="UP001597546"/>
    </source>
</evidence>
<evidence type="ECO:0000259" key="1">
    <source>
        <dbReference type="PROSITE" id="PS51192"/>
    </source>
</evidence>
<keyword evidence="3" id="KW-1185">Reference proteome</keyword>
<dbReference type="RefSeq" id="WP_379042153.1">
    <property type="nucleotide sequence ID" value="NZ_JBHSKW010000020.1"/>
</dbReference>
<accession>A0ABW5TWY9</accession>
<proteinExistence type="predicted"/>
<sequence length="587" mass="68596">MSIFEQLKRDKNTYELKKFNQKDIQQIYFVLQFNQTGAYIIVSDKNGNAIDFDYRNYSGLLRSITKNIQQAKDKNNFTIDWDNPDGEIFLHEHPYLINPLLECGFFVNSDLKLIKKHQATANLTLQITSKENDVLHASFILDIEDVTKQVLKFRFITEEYALLYEENLLIETANIGVMFNQLANFNVNQLIAQDLQKYLSLVFSYIDNITLDFNNYKVNKDLQALKAKPILVFEKVDEDQALHIRVGQMLPNTDIDFLDDYDIFRFAVINDLEQTITIRPIEQIMVEKHIYEIEKLMLSHLPKGKKKHTGIVKEENRLIVPQEIAAEFIYKNIPNLLSEYTLIGSERLKQFKIYVSKPKLNVQIGHGIDFLEGSASLDFDGQQISLFDALNQYHKNKYILLADGSHALLNEAYMQKLQRLFKKKKDNVEISLFDLPLIEELIEDKIAGEHFTKAREVFEGFNELQNTKAKLPKINAKLRPYQEQGFKWLQYLYLNKLGGCLADDMGLGKTLQTITLLCHVYLKEKTKKPSLIVMPKSLLYNWENELKKFSPELSFYIWYNNNRDLEQAKQQQIIVTTYAMVRNEIEM</sequence>
<organism evidence="2 3">
    <name type="scientific">Pedobacter alpinus</name>
    <dbReference type="NCBI Taxonomy" id="1590643"/>
    <lineage>
        <taxon>Bacteria</taxon>
        <taxon>Pseudomonadati</taxon>
        <taxon>Bacteroidota</taxon>
        <taxon>Sphingobacteriia</taxon>
        <taxon>Sphingobacteriales</taxon>
        <taxon>Sphingobacteriaceae</taxon>
        <taxon>Pedobacter</taxon>
    </lineage>
</organism>
<dbReference type="InterPro" id="IPR014001">
    <property type="entry name" value="Helicase_ATP-bd"/>
</dbReference>
<dbReference type="Pfam" id="PF00176">
    <property type="entry name" value="SNF2-rel_dom"/>
    <property type="match status" value="1"/>
</dbReference>